<evidence type="ECO:0000313" key="10">
    <source>
        <dbReference type="Proteomes" id="UP001280121"/>
    </source>
</evidence>
<protein>
    <recommendedName>
        <fullName evidence="11">Microtubule-associated protein 70-5</fullName>
    </recommendedName>
</protein>
<comment type="similarity">
    <text evidence="2">Belongs to the MAP70 family.</text>
</comment>
<comment type="caution">
    <text evidence="9">The sequence shown here is derived from an EMBL/GenBank/DDBJ whole genome shotgun (WGS) entry which is preliminary data.</text>
</comment>
<keyword evidence="3" id="KW-0963">Cytoplasm</keyword>
<evidence type="ECO:0000256" key="6">
    <source>
        <dbReference type="ARBA" id="ARBA00023212"/>
    </source>
</evidence>
<reference evidence="9" key="1">
    <citation type="journal article" date="2023" name="Plant J.">
        <title>Genome sequences and population genomics provide insights into the demographic history, inbreeding, and mutation load of two 'living fossil' tree species of Dipteronia.</title>
        <authorList>
            <person name="Feng Y."/>
            <person name="Comes H.P."/>
            <person name="Chen J."/>
            <person name="Zhu S."/>
            <person name="Lu R."/>
            <person name="Zhang X."/>
            <person name="Li P."/>
            <person name="Qiu J."/>
            <person name="Olsen K.M."/>
            <person name="Qiu Y."/>
        </authorList>
    </citation>
    <scope>NUCLEOTIDE SEQUENCE</scope>
    <source>
        <strain evidence="9">KIB01</strain>
    </source>
</reference>
<keyword evidence="4" id="KW-0493">Microtubule</keyword>
<evidence type="ECO:0000256" key="8">
    <source>
        <dbReference type="SAM" id="MobiDB-lite"/>
    </source>
</evidence>
<keyword evidence="6" id="KW-0206">Cytoskeleton</keyword>
<dbReference type="PANTHER" id="PTHR31246:SF5">
    <property type="entry name" value="MICROTUBULE-ASSOCIATED PROTEIN 70-5"/>
    <property type="match status" value="1"/>
</dbReference>
<keyword evidence="10" id="KW-1185">Reference proteome</keyword>
<keyword evidence="5 7" id="KW-0175">Coiled coil</keyword>
<evidence type="ECO:0000256" key="4">
    <source>
        <dbReference type="ARBA" id="ARBA00022701"/>
    </source>
</evidence>
<evidence type="ECO:0008006" key="11">
    <source>
        <dbReference type="Google" id="ProtNLM"/>
    </source>
</evidence>
<dbReference type="AlphaFoldDB" id="A0AAD9X4T9"/>
<gene>
    <name evidence="9" type="ORF">Ddye_012572</name>
</gene>
<feature type="coiled-coil region" evidence="7">
    <location>
        <begin position="192"/>
        <end position="219"/>
    </location>
</feature>
<comment type="subcellular location">
    <subcellularLocation>
        <location evidence="1">Cytoplasm</location>
        <location evidence="1">Cytoskeleton</location>
    </subcellularLocation>
</comment>
<dbReference type="GO" id="GO:0005874">
    <property type="term" value="C:microtubule"/>
    <property type="evidence" value="ECO:0007669"/>
    <property type="project" value="UniProtKB-KW"/>
</dbReference>
<feature type="compositionally biased region" description="Basic and acidic residues" evidence="8">
    <location>
        <begin position="634"/>
        <end position="654"/>
    </location>
</feature>
<evidence type="ECO:0000256" key="3">
    <source>
        <dbReference type="ARBA" id="ARBA00022490"/>
    </source>
</evidence>
<evidence type="ECO:0000256" key="5">
    <source>
        <dbReference type="ARBA" id="ARBA00023054"/>
    </source>
</evidence>
<evidence type="ECO:0000256" key="7">
    <source>
        <dbReference type="SAM" id="Coils"/>
    </source>
</evidence>
<organism evidence="9 10">
    <name type="scientific">Dipteronia dyeriana</name>
    <dbReference type="NCBI Taxonomy" id="168575"/>
    <lineage>
        <taxon>Eukaryota</taxon>
        <taxon>Viridiplantae</taxon>
        <taxon>Streptophyta</taxon>
        <taxon>Embryophyta</taxon>
        <taxon>Tracheophyta</taxon>
        <taxon>Spermatophyta</taxon>
        <taxon>Magnoliopsida</taxon>
        <taxon>eudicotyledons</taxon>
        <taxon>Gunneridae</taxon>
        <taxon>Pentapetalae</taxon>
        <taxon>rosids</taxon>
        <taxon>malvids</taxon>
        <taxon>Sapindales</taxon>
        <taxon>Sapindaceae</taxon>
        <taxon>Hippocastanoideae</taxon>
        <taxon>Acereae</taxon>
        <taxon>Dipteronia</taxon>
    </lineage>
</organism>
<sequence>MITSFKEWTLVITQNPLIKPPRFVAHQLYFSSSLVALLSYIYSQHKHKHKTKTERIKKKMVGYHEELKLGGGGAEELSLSHPDPFVLELNRLQNQLREKDGEFGVAHSEIRALRATDVLKDKAIEELRNEVFKLDEKLRVNENLVEYKNLEIKKLSNEKKDALAAQYAAEATLRRVHANLKDDDSVPINSVLAPLEAEIKTYRNEIAALKEDKKALERITKSKELALLEAEKILQSALERALIVEEVQNQNFELRRQIEICQEENRILEKTNRQKVLEVEKLSQTINELEEAILAGGAAANTIRDYRRQISELQEEKRTLERELARVKFSANRVATVIANEWKDDNDKVMPVKQWLEERRLLQAEMQRLKDKLAISERTTKIEAQLKVKYYPLYLLESIESFANGNLLQDKLKVRLQTLEEGLKHVSSFSANSNAFCGSLKVAEKSSNNILGFLTTGSGLRKRSTSQPRGSIINISSLLQQPNEENGTINAVTTAGLKRADSFKKKYASGELLRKGMWASRSKVADGATGKENTEVKANMNITTYVDKCMDDDTTTVSIEAKNKSGFNVNPDGGEDIVSGFLYDRLQKEVISLRKLCETKDSGLNAKDQEIKILMKKVDVLTKAFEVESKKAKREAAAREKEALISVKPEETKKIKNTNPPRSRVNKAP</sequence>
<dbReference type="EMBL" id="JANJYI010000004">
    <property type="protein sequence ID" value="KAK2652716.1"/>
    <property type="molecule type" value="Genomic_DNA"/>
</dbReference>
<proteinExistence type="inferred from homology"/>
<evidence type="ECO:0000313" key="9">
    <source>
        <dbReference type="EMBL" id="KAK2652716.1"/>
    </source>
</evidence>
<accession>A0AAD9X4T9</accession>
<dbReference type="InterPro" id="IPR009768">
    <property type="entry name" value="MAP70"/>
</dbReference>
<name>A0AAD9X4T9_9ROSI</name>
<dbReference type="GO" id="GO:0007010">
    <property type="term" value="P:cytoskeleton organization"/>
    <property type="evidence" value="ECO:0007669"/>
    <property type="project" value="InterPro"/>
</dbReference>
<feature type="coiled-coil region" evidence="7">
    <location>
        <begin position="244"/>
        <end position="379"/>
    </location>
</feature>
<dbReference type="GO" id="GO:0008017">
    <property type="term" value="F:microtubule binding"/>
    <property type="evidence" value="ECO:0007669"/>
    <property type="project" value="InterPro"/>
</dbReference>
<evidence type="ECO:0000256" key="1">
    <source>
        <dbReference type="ARBA" id="ARBA00004245"/>
    </source>
</evidence>
<feature type="region of interest" description="Disordered" evidence="8">
    <location>
        <begin position="634"/>
        <end position="669"/>
    </location>
</feature>
<dbReference type="Pfam" id="PF07058">
    <property type="entry name" value="MAP70"/>
    <property type="match status" value="2"/>
</dbReference>
<evidence type="ECO:0000256" key="2">
    <source>
        <dbReference type="ARBA" id="ARBA00008825"/>
    </source>
</evidence>
<dbReference type="PANTHER" id="PTHR31246">
    <property type="entry name" value="MICROTUBULE-ASSOCIATED PROTEIN 70-2"/>
    <property type="match status" value="1"/>
</dbReference>
<dbReference type="Proteomes" id="UP001280121">
    <property type="component" value="Unassembled WGS sequence"/>
</dbReference>